<reference evidence="3" key="1">
    <citation type="submission" date="2022-12" db="EMBL/GenBank/DDBJ databases">
        <title>Draft genome assemblies for two species of Escallonia (Escalloniales).</title>
        <authorList>
            <person name="Chanderbali A."/>
            <person name="Dervinis C."/>
            <person name="Anghel I."/>
            <person name="Soltis D."/>
            <person name="Soltis P."/>
            <person name="Zapata F."/>
        </authorList>
    </citation>
    <scope>NUCLEOTIDE SEQUENCE</scope>
    <source>
        <strain evidence="3">UCBG64.0493</strain>
        <tissue evidence="3">Leaf</tissue>
    </source>
</reference>
<dbReference type="InterPro" id="IPR029472">
    <property type="entry name" value="Copia-like_N"/>
</dbReference>
<feature type="compositionally biased region" description="Basic residues" evidence="1">
    <location>
        <begin position="179"/>
        <end position="189"/>
    </location>
</feature>
<protein>
    <recommendedName>
        <fullName evidence="2">Retrotransposon Copia-like N-terminal domain-containing protein</fullName>
    </recommendedName>
</protein>
<organism evidence="3 4">
    <name type="scientific">Escallonia herrerae</name>
    <dbReference type="NCBI Taxonomy" id="1293975"/>
    <lineage>
        <taxon>Eukaryota</taxon>
        <taxon>Viridiplantae</taxon>
        <taxon>Streptophyta</taxon>
        <taxon>Embryophyta</taxon>
        <taxon>Tracheophyta</taxon>
        <taxon>Spermatophyta</taxon>
        <taxon>Magnoliopsida</taxon>
        <taxon>eudicotyledons</taxon>
        <taxon>Gunneridae</taxon>
        <taxon>Pentapetalae</taxon>
        <taxon>asterids</taxon>
        <taxon>campanulids</taxon>
        <taxon>Escalloniales</taxon>
        <taxon>Escalloniaceae</taxon>
        <taxon>Escallonia</taxon>
    </lineage>
</organism>
<dbReference type="Proteomes" id="UP001188597">
    <property type="component" value="Unassembled WGS sequence"/>
</dbReference>
<evidence type="ECO:0000256" key="1">
    <source>
        <dbReference type="SAM" id="MobiDB-lite"/>
    </source>
</evidence>
<accession>A0AA89AMV6</accession>
<evidence type="ECO:0000313" key="4">
    <source>
        <dbReference type="Proteomes" id="UP001188597"/>
    </source>
</evidence>
<feature type="domain" description="Retrotransposon Copia-like N-terminal" evidence="2">
    <location>
        <begin position="42"/>
        <end position="87"/>
    </location>
</feature>
<dbReference type="AlphaFoldDB" id="A0AA89AMV6"/>
<name>A0AA89AMV6_9ASTE</name>
<evidence type="ECO:0000313" key="3">
    <source>
        <dbReference type="EMBL" id="KAK3006316.1"/>
    </source>
</evidence>
<dbReference type="PANTHER" id="PTHR47481">
    <property type="match status" value="1"/>
</dbReference>
<sequence length="234" mass="26457">MDEALDLDSGVHVFAVNLYPPCPQPDLAIGVPPHVVGSMQASKDHSCVVVWNKLTTTNYSKWKSHMLSMIESQDLEGFINGERKHPAREICSTDGKGRIHNPNFDKWQKTDRLVKQWIISTLSKEVIYLVEGLDSSYDVWNAIAARLGPVPDSHPPDDSHPPKSADTSNEVRFEEIKTTRKRKSKKKKSKPVEGKDQGEYAAEKITKESSMSLWAIARLLHEHETFPMDFCHPL</sequence>
<proteinExistence type="predicted"/>
<gene>
    <name evidence="3" type="ORF">RJ639_016870</name>
</gene>
<dbReference type="Pfam" id="PF14244">
    <property type="entry name" value="Retrotran_gag_3"/>
    <property type="match status" value="1"/>
</dbReference>
<dbReference type="EMBL" id="JAVXUP010002011">
    <property type="protein sequence ID" value="KAK3006316.1"/>
    <property type="molecule type" value="Genomic_DNA"/>
</dbReference>
<feature type="compositionally biased region" description="Basic and acidic residues" evidence="1">
    <location>
        <begin position="190"/>
        <end position="202"/>
    </location>
</feature>
<feature type="compositionally biased region" description="Basic and acidic residues" evidence="1">
    <location>
        <begin position="154"/>
        <end position="178"/>
    </location>
</feature>
<evidence type="ECO:0000259" key="2">
    <source>
        <dbReference type="Pfam" id="PF14244"/>
    </source>
</evidence>
<feature type="region of interest" description="Disordered" evidence="1">
    <location>
        <begin position="150"/>
        <end position="202"/>
    </location>
</feature>
<keyword evidence="4" id="KW-1185">Reference proteome</keyword>
<comment type="caution">
    <text evidence="3">The sequence shown here is derived from an EMBL/GenBank/DDBJ whole genome shotgun (WGS) entry which is preliminary data.</text>
</comment>
<dbReference type="PANTHER" id="PTHR47481:SF31">
    <property type="entry name" value="OS01G0873500 PROTEIN"/>
    <property type="match status" value="1"/>
</dbReference>